<feature type="region of interest" description="Disordered" evidence="1">
    <location>
        <begin position="487"/>
        <end position="556"/>
    </location>
</feature>
<dbReference type="GO" id="GO:0010494">
    <property type="term" value="C:cytoplasmic stress granule"/>
    <property type="evidence" value="ECO:0007669"/>
    <property type="project" value="TreeGrafter"/>
</dbReference>
<dbReference type="Proteomes" id="UP000827284">
    <property type="component" value="Unassembled WGS sequence"/>
</dbReference>
<dbReference type="InterPro" id="IPR025852">
    <property type="entry name" value="SM_dom_ATX"/>
</dbReference>
<dbReference type="AlphaFoldDB" id="A0A9P3HA09"/>
<sequence>MSSANGRPATRGGKAVLSQRGGKGKWGAQSPPTVGSPVPAQAASPVLPAAGKESVVSEVDAKHMHDRMLFLLTHMIGMTVELTVKNGSKYEGLFHTAFTEGDLEIVLRLVKVVSGKDKKENAPLVNQMIVLAKDCVAINVVGVDFVPHERTGADRSIEREGFKTDTDISRSGDIKERDLKKWAPEEHHSLGGIEDDLGDSHFGINSSSASWDQFAANEKLFGVRTDFDEELYTTRLDRSGADFKAREQYAIQIANEIQQTASSNVHMQEERGLAVDDSGLDEEDRYGAVVRNPLPPSNKYMPPAMRRQQELQQQKRPASAASQPPVRASPSPAQAPATVQAPADTKSVPQKTAAEVAQPAPSATIPTPTKTPEPATVSRSNSTKGSNGQFNLNELRTHNPVSALLNAATIQGSKHQQIPDNAMDAQYIEENMAQFAQKARSFANTDKDLVKQTKLGLTQRRTELFQKEKDDFAAELKQFGKDITKKLNNTPVPDDVKEIFGKKADHGATGDKSKESAAGTKAAEKTDKAAPTESKENKEKKADTETTTASADKSAATTGTTFKLNVKANVFKPNVNAAPFTPSFGGADKKAGASQGAPAVDKNLFFGKTVKKGRLPLEEAMSSPFKKGQTMPAPNSIAPTWPYGSRSFRHLFTVTNRYEDDMMYSQGMGGAQHGNGGGGYYAMGPYSYGPAGQYGGPPPMAMGSPSHMMPFMPNGGPVPFSQPPPPGMPHTGAGQGYPQVAPTSAPHYAPQGFTAGRTGMIPPSGMPIPMYHYPPNHGGPMMMRYPPEMMPPMGPNGMMMQQRPLNMDPQMMPYPPSGRESTNNEGDSTSP</sequence>
<name>A0A9P3HA09_9FUNG</name>
<reference evidence="3" key="1">
    <citation type="submission" date="2021-11" db="EMBL/GenBank/DDBJ databases">
        <authorList>
            <person name="Herlambang A."/>
            <person name="Guo Y."/>
            <person name="Takashima Y."/>
            <person name="Nishizawa T."/>
        </authorList>
    </citation>
    <scope>NUCLEOTIDE SEQUENCE</scope>
    <source>
        <strain evidence="3">E1425</strain>
    </source>
</reference>
<dbReference type="InterPro" id="IPR045117">
    <property type="entry name" value="ATXN2-like"/>
</dbReference>
<dbReference type="PANTHER" id="PTHR12854">
    <property type="entry name" value="ATAXIN 2-RELATED"/>
    <property type="match status" value="1"/>
</dbReference>
<evidence type="ECO:0000313" key="4">
    <source>
        <dbReference type="Proteomes" id="UP000827284"/>
    </source>
</evidence>
<feature type="compositionally biased region" description="Polar residues" evidence="1">
    <location>
        <begin position="819"/>
        <end position="831"/>
    </location>
</feature>
<evidence type="ECO:0000313" key="3">
    <source>
        <dbReference type="EMBL" id="GJJ72528.1"/>
    </source>
</evidence>
<dbReference type="EMBL" id="BQFW01000007">
    <property type="protein sequence ID" value="GJJ72528.1"/>
    <property type="molecule type" value="Genomic_DNA"/>
</dbReference>
<feature type="region of interest" description="Disordered" evidence="1">
    <location>
        <begin position="713"/>
        <end position="744"/>
    </location>
</feature>
<gene>
    <name evidence="3" type="ORF">EMPS_04886</name>
</gene>
<feature type="domain" description="LsmAD" evidence="2">
    <location>
        <begin position="221"/>
        <end position="292"/>
    </location>
</feature>
<feature type="region of interest" description="Disordered" evidence="1">
    <location>
        <begin position="286"/>
        <end position="393"/>
    </location>
</feature>
<feature type="compositionally biased region" description="Polar residues" evidence="1">
    <location>
        <begin position="377"/>
        <end position="393"/>
    </location>
</feature>
<feature type="region of interest" description="Disordered" evidence="1">
    <location>
        <begin position="803"/>
        <end position="831"/>
    </location>
</feature>
<keyword evidence="4" id="KW-1185">Reference proteome</keyword>
<feature type="compositionally biased region" description="Basic and acidic residues" evidence="1">
    <location>
        <begin position="494"/>
        <end position="515"/>
    </location>
</feature>
<dbReference type="InterPro" id="IPR009604">
    <property type="entry name" value="LsmAD_domain"/>
</dbReference>
<dbReference type="OrthoDB" id="2275718at2759"/>
<feature type="compositionally biased region" description="Low complexity" evidence="1">
    <location>
        <begin position="316"/>
        <end position="343"/>
    </location>
</feature>
<feature type="region of interest" description="Disordered" evidence="1">
    <location>
        <begin position="1"/>
        <end position="42"/>
    </location>
</feature>
<dbReference type="Pfam" id="PF06741">
    <property type="entry name" value="LsmAD"/>
    <property type="match status" value="1"/>
</dbReference>
<dbReference type="GO" id="GO:0003729">
    <property type="term" value="F:mRNA binding"/>
    <property type="evidence" value="ECO:0007669"/>
    <property type="project" value="TreeGrafter"/>
</dbReference>
<feature type="compositionally biased region" description="Low complexity" evidence="1">
    <location>
        <begin position="545"/>
        <end position="556"/>
    </location>
</feature>
<dbReference type="SMART" id="SM01272">
    <property type="entry name" value="LsmAD"/>
    <property type="match status" value="1"/>
</dbReference>
<evidence type="ECO:0000259" key="2">
    <source>
        <dbReference type="SMART" id="SM01272"/>
    </source>
</evidence>
<accession>A0A9P3HA09</accession>
<evidence type="ECO:0000256" key="1">
    <source>
        <dbReference type="SAM" id="MobiDB-lite"/>
    </source>
</evidence>
<dbReference type="Pfam" id="PF14438">
    <property type="entry name" value="SM-ATX"/>
    <property type="match status" value="1"/>
</dbReference>
<dbReference type="PANTHER" id="PTHR12854:SF7">
    <property type="entry name" value="ATAXIN-2 HOMOLOG"/>
    <property type="match status" value="1"/>
</dbReference>
<organism evidence="3 4">
    <name type="scientific">Entomortierella parvispora</name>
    <dbReference type="NCBI Taxonomy" id="205924"/>
    <lineage>
        <taxon>Eukaryota</taxon>
        <taxon>Fungi</taxon>
        <taxon>Fungi incertae sedis</taxon>
        <taxon>Mucoromycota</taxon>
        <taxon>Mortierellomycotina</taxon>
        <taxon>Mortierellomycetes</taxon>
        <taxon>Mortierellales</taxon>
        <taxon>Mortierellaceae</taxon>
        <taxon>Entomortierella</taxon>
    </lineage>
</organism>
<feature type="compositionally biased region" description="Basic and acidic residues" evidence="1">
    <location>
        <begin position="522"/>
        <end position="544"/>
    </location>
</feature>
<comment type="caution">
    <text evidence="3">The sequence shown here is derived from an EMBL/GenBank/DDBJ whole genome shotgun (WGS) entry which is preliminary data.</text>
</comment>
<dbReference type="GO" id="GO:0034063">
    <property type="term" value="P:stress granule assembly"/>
    <property type="evidence" value="ECO:0007669"/>
    <property type="project" value="TreeGrafter"/>
</dbReference>
<proteinExistence type="predicted"/>
<protein>
    <recommendedName>
        <fullName evidence="2">LsmAD domain-containing protein</fullName>
    </recommendedName>
</protein>
<reference evidence="3" key="2">
    <citation type="journal article" date="2022" name="Microbiol. Resour. Announc.">
        <title>Whole-Genome Sequence of Entomortierella parvispora E1425, a Mucoromycotan Fungus Associated with Burkholderiaceae-Related Endosymbiotic Bacteria.</title>
        <authorList>
            <person name="Herlambang A."/>
            <person name="Guo Y."/>
            <person name="Takashima Y."/>
            <person name="Narisawa K."/>
            <person name="Ohta H."/>
            <person name="Nishizawa T."/>
        </authorList>
    </citation>
    <scope>NUCLEOTIDE SEQUENCE</scope>
    <source>
        <strain evidence="3">E1425</strain>
    </source>
</reference>